<organism evidence="4 5">
    <name type="scientific">Tectimicrobiota bacterium</name>
    <dbReference type="NCBI Taxonomy" id="2528274"/>
    <lineage>
        <taxon>Bacteria</taxon>
        <taxon>Pseudomonadati</taxon>
        <taxon>Nitrospinota/Tectimicrobiota group</taxon>
        <taxon>Candidatus Tectimicrobiota</taxon>
    </lineage>
</organism>
<feature type="domain" description="RCK N-terminal" evidence="3">
    <location>
        <begin position="120"/>
        <end position="238"/>
    </location>
</feature>
<keyword evidence="4" id="KW-0813">Transport</keyword>
<keyword evidence="2" id="KW-0472">Membrane</keyword>
<dbReference type="PANTHER" id="PTHR43833">
    <property type="entry name" value="POTASSIUM CHANNEL PROTEIN 2-RELATED-RELATED"/>
    <property type="match status" value="1"/>
</dbReference>
<feature type="transmembrane region" description="Helical" evidence="2">
    <location>
        <begin position="16"/>
        <end position="37"/>
    </location>
</feature>
<dbReference type="Proteomes" id="UP000741360">
    <property type="component" value="Unassembled WGS sequence"/>
</dbReference>
<evidence type="ECO:0000313" key="5">
    <source>
        <dbReference type="Proteomes" id="UP000741360"/>
    </source>
</evidence>
<keyword evidence="2" id="KW-1133">Transmembrane helix</keyword>
<dbReference type="Gene3D" id="3.40.50.720">
    <property type="entry name" value="NAD(P)-binding Rossmann-like Domain"/>
    <property type="match status" value="1"/>
</dbReference>
<dbReference type="SUPFAM" id="SSF51735">
    <property type="entry name" value="NAD(P)-binding Rossmann-fold domains"/>
    <property type="match status" value="1"/>
</dbReference>
<dbReference type="InterPro" id="IPR013099">
    <property type="entry name" value="K_chnl_dom"/>
</dbReference>
<feature type="transmembrane region" description="Helical" evidence="2">
    <location>
        <begin position="75"/>
        <end position="99"/>
    </location>
</feature>
<evidence type="ECO:0000256" key="2">
    <source>
        <dbReference type="SAM" id="Phobius"/>
    </source>
</evidence>
<dbReference type="GO" id="GO:0034220">
    <property type="term" value="P:monoatomic ion transmembrane transport"/>
    <property type="evidence" value="ECO:0007669"/>
    <property type="project" value="UniProtKB-KW"/>
</dbReference>
<protein>
    <submittedName>
        <fullName evidence="4">Potassium channel family protein</fullName>
    </submittedName>
</protein>
<comment type="caution">
    <text evidence="4">The sequence shown here is derived from an EMBL/GenBank/DDBJ whole genome shotgun (WGS) entry which is preliminary data.</text>
</comment>
<dbReference type="InterPro" id="IPR050721">
    <property type="entry name" value="Trk_Ktr_HKT_K-transport"/>
</dbReference>
<sequence length="314" mass="34605">MAQPSGQMPSNLAKRIGFACSGLFIIFLIGVAGYKLIGGNQWSLLDAVYMTVITLSTVGFGEIHTLTAAPAARIFTMFLILFGVGLLAFVVSSVTAFVVEGELRNLFGRQRMKREIEKLRDHYIICGVGETGFHVAEELFKTRRPFVAVDSNTQHLERLQTVGPVLFIEGDATRDEDLLQAGIERAKGLVATLPTDEANLFATITARELNHKIRIITKMIDDSAHRKFLRAGANAIVSPTFIGGMRLVSELIRPTVVTFLDTMLRGDEATFRVEEILIPEDSKLAGQTLEQAGIGPLARRLQRARRSSFSAAWR</sequence>
<dbReference type="SUPFAM" id="SSF81324">
    <property type="entry name" value="Voltage-gated potassium channels"/>
    <property type="match status" value="1"/>
</dbReference>
<evidence type="ECO:0000256" key="1">
    <source>
        <dbReference type="ARBA" id="ARBA00004651"/>
    </source>
</evidence>
<evidence type="ECO:0000259" key="3">
    <source>
        <dbReference type="PROSITE" id="PS51201"/>
    </source>
</evidence>
<dbReference type="AlphaFoldDB" id="A0A932GNG6"/>
<dbReference type="Gene3D" id="1.10.287.70">
    <property type="match status" value="1"/>
</dbReference>
<dbReference type="PROSITE" id="PS51201">
    <property type="entry name" value="RCK_N"/>
    <property type="match status" value="1"/>
</dbReference>
<feature type="transmembrane region" description="Helical" evidence="2">
    <location>
        <begin position="44"/>
        <end position="63"/>
    </location>
</feature>
<evidence type="ECO:0000313" key="4">
    <source>
        <dbReference type="EMBL" id="MBI3014236.1"/>
    </source>
</evidence>
<dbReference type="InterPro" id="IPR036291">
    <property type="entry name" value="NAD(P)-bd_dom_sf"/>
</dbReference>
<dbReference type="PANTHER" id="PTHR43833:SF9">
    <property type="entry name" value="POTASSIUM CHANNEL PROTEIN YUGO-RELATED"/>
    <property type="match status" value="1"/>
</dbReference>
<dbReference type="Pfam" id="PF02254">
    <property type="entry name" value="TrkA_N"/>
    <property type="match status" value="1"/>
</dbReference>
<keyword evidence="4" id="KW-0407">Ion channel</keyword>
<proteinExistence type="predicted"/>
<dbReference type="GO" id="GO:0005886">
    <property type="term" value="C:plasma membrane"/>
    <property type="evidence" value="ECO:0007669"/>
    <property type="project" value="UniProtKB-SubCell"/>
</dbReference>
<dbReference type="GO" id="GO:0006813">
    <property type="term" value="P:potassium ion transport"/>
    <property type="evidence" value="ECO:0007669"/>
    <property type="project" value="InterPro"/>
</dbReference>
<accession>A0A932GNG6</accession>
<gene>
    <name evidence="4" type="ORF">HYY65_04015</name>
</gene>
<dbReference type="EMBL" id="JACPSX010000069">
    <property type="protein sequence ID" value="MBI3014236.1"/>
    <property type="molecule type" value="Genomic_DNA"/>
</dbReference>
<reference evidence="4" key="1">
    <citation type="submission" date="2020-07" db="EMBL/GenBank/DDBJ databases">
        <title>Huge and variable diversity of episymbiotic CPR bacteria and DPANN archaea in groundwater ecosystems.</title>
        <authorList>
            <person name="He C.Y."/>
            <person name="Keren R."/>
            <person name="Whittaker M."/>
            <person name="Farag I.F."/>
            <person name="Doudna J."/>
            <person name="Cate J.H.D."/>
            <person name="Banfield J.F."/>
        </authorList>
    </citation>
    <scope>NUCLEOTIDE SEQUENCE</scope>
    <source>
        <strain evidence="4">NC_groundwater_717_Ag_S-0.2um_59_8</strain>
    </source>
</reference>
<name>A0A932GNG6_UNCTE</name>
<dbReference type="Pfam" id="PF07885">
    <property type="entry name" value="Ion_trans_2"/>
    <property type="match status" value="1"/>
</dbReference>
<keyword evidence="4" id="KW-0406">Ion transport</keyword>
<dbReference type="InterPro" id="IPR003148">
    <property type="entry name" value="RCK_N"/>
</dbReference>
<comment type="subcellular location">
    <subcellularLocation>
        <location evidence="1">Cell membrane</location>
        <topology evidence="1">Multi-pass membrane protein</topology>
    </subcellularLocation>
</comment>
<keyword evidence="2" id="KW-0812">Transmembrane</keyword>